<feature type="transmembrane region" description="Helical" evidence="1">
    <location>
        <begin position="113"/>
        <end position="136"/>
    </location>
</feature>
<feature type="transmembrane region" description="Helical" evidence="1">
    <location>
        <begin position="142"/>
        <end position="162"/>
    </location>
</feature>
<gene>
    <name evidence="2" type="ORF">ENO26_10765</name>
</gene>
<keyword evidence="1" id="KW-0812">Transmembrane</keyword>
<feature type="transmembrane region" description="Helical" evidence="1">
    <location>
        <begin position="80"/>
        <end position="101"/>
    </location>
</feature>
<feature type="transmembrane region" description="Helical" evidence="1">
    <location>
        <begin position="6"/>
        <end position="27"/>
    </location>
</feature>
<proteinExistence type="predicted"/>
<organism evidence="2">
    <name type="scientific">Ignisphaera aggregans</name>
    <dbReference type="NCBI Taxonomy" id="334771"/>
    <lineage>
        <taxon>Archaea</taxon>
        <taxon>Thermoproteota</taxon>
        <taxon>Thermoprotei</taxon>
        <taxon>Desulfurococcales</taxon>
        <taxon>Desulfurococcaceae</taxon>
        <taxon>Ignisphaera</taxon>
    </lineage>
</organism>
<dbReference type="AlphaFoldDB" id="A0A7J2U6W0"/>
<sequence>MFNEIDLVYAITVAGSIPTLSLIALHLRHRRMGLAITAGIGALASLIVFTLVFIAPWIYVQGYGYTLWGSWELLKVAGDVFAKAVALASIFSALGATLWLAELGGGKEVFAAASSIGFAISIAFVASATGLSVLGGMPVERIGIGAWASIALFALGIVITVVNRRQRVMPSKGVASATHVNLGGGSEEHDIAKSVLEEAKKVVSKS</sequence>
<reference evidence="2" key="1">
    <citation type="journal article" date="2020" name="mSystems">
        <title>Genome- and Community-Level Interaction Insights into Carbon Utilization and Element Cycling Functions of Hydrothermarchaeota in Hydrothermal Sediment.</title>
        <authorList>
            <person name="Zhou Z."/>
            <person name="Liu Y."/>
            <person name="Xu W."/>
            <person name="Pan J."/>
            <person name="Luo Z.H."/>
            <person name="Li M."/>
        </authorList>
    </citation>
    <scope>NUCLEOTIDE SEQUENCE [LARGE SCALE GENOMIC DNA]</scope>
    <source>
        <strain evidence="2">SpSt-125</strain>
    </source>
</reference>
<evidence type="ECO:0000256" key="1">
    <source>
        <dbReference type="SAM" id="Phobius"/>
    </source>
</evidence>
<accession>A0A7J2U6W0</accession>
<keyword evidence="1" id="KW-1133">Transmembrane helix</keyword>
<dbReference type="EMBL" id="DSEU01000074">
    <property type="protein sequence ID" value="HEM68023.1"/>
    <property type="molecule type" value="Genomic_DNA"/>
</dbReference>
<keyword evidence="1" id="KW-0472">Membrane</keyword>
<comment type="caution">
    <text evidence="2">The sequence shown here is derived from an EMBL/GenBank/DDBJ whole genome shotgun (WGS) entry which is preliminary data.</text>
</comment>
<protein>
    <submittedName>
        <fullName evidence="2">Uncharacterized protein</fullName>
    </submittedName>
</protein>
<evidence type="ECO:0000313" key="2">
    <source>
        <dbReference type="EMBL" id="HEM68023.1"/>
    </source>
</evidence>
<name>A0A7J2U6W0_9CREN</name>
<feature type="transmembrane region" description="Helical" evidence="1">
    <location>
        <begin position="34"/>
        <end position="60"/>
    </location>
</feature>